<dbReference type="Proteomes" id="UP001201449">
    <property type="component" value="Unassembled WGS sequence"/>
</dbReference>
<reference evidence="1 2" key="1">
    <citation type="submission" date="2022-01" db="EMBL/GenBank/DDBJ databases">
        <title>Mariniradius saccharolyticus sp. nov., isolated from sediment of a river.</title>
        <authorList>
            <person name="Liu H."/>
        </authorList>
    </citation>
    <scope>NUCLEOTIDE SEQUENCE [LARGE SCALE GENOMIC DNA]</scope>
    <source>
        <strain evidence="1 2">RY-2</strain>
    </source>
</reference>
<name>A0ABS9BRM8_9BACT</name>
<evidence type="ECO:0000313" key="2">
    <source>
        <dbReference type="Proteomes" id="UP001201449"/>
    </source>
</evidence>
<dbReference type="EMBL" id="JAKEVZ010000004">
    <property type="protein sequence ID" value="MCF1750693.1"/>
    <property type="molecule type" value="Genomic_DNA"/>
</dbReference>
<organism evidence="1 2">
    <name type="scientific">Mariniradius sediminis</name>
    <dbReference type="NCBI Taxonomy" id="2909237"/>
    <lineage>
        <taxon>Bacteria</taxon>
        <taxon>Pseudomonadati</taxon>
        <taxon>Bacteroidota</taxon>
        <taxon>Cytophagia</taxon>
        <taxon>Cytophagales</taxon>
        <taxon>Cyclobacteriaceae</taxon>
        <taxon>Mariniradius</taxon>
    </lineage>
</organism>
<gene>
    <name evidence="1" type="ORF">L0U89_06390</name>
</gene>
<evidence type="ECO:0000313" key="1">
    <source>
        <dbReference type="EMBL" id="MCF1750693.1"/>
    </source>
</evidence>
<comment type="caution">
    <text evidence="1">The sequence shown here is derived from an EMBL/GenBank/DDBJ whole genome shotgun (WGS) entry which is preliminary data.</text>
</comment>
<dbReference type="RefSeq" id="WP_234860772.1">
    <property type="nucleotide sequence ID" value="NZ_JAKEVZ010000004.1"/>
</dbReference>
<keyword evidence="2" id="KW-1185">Reference proteome</keyword>
<protein>
    <submittedName>
        <fullName evidence="1">Uncharacterized protein</fullName>
    </submittedName>
</protein>
<sequence length="470" mass="51045">MRTVSKIHAMKFSNVRLILSGFLLVLLSFVQNASAQGLYTARGYWEETTRETYRAIKQKQSNSEPLTDDERAYVDDFETYLRNYWLRLSEEEKNKYEQMKAAWDRELLGPVPSIAPSSTGEYDWRGRDRAINVFYGVYYGTTLVALFEPDGAAAVGIPLITGGLWVLGPFINPKKYENIDQSVIRASNTGKFLGLIYGGALGLAIGGEGEDAWKIPLVLSSIGSIGMGEWGFQMQKRQRLSEGHIEMFRHYGILGPWLGLATSAALGSENAHVYGASVLAGSAAGLIIGHRQAQKYPYTKGDVDNVSTLTVAATGLSLAVVAETLDEDPSSAVILIPAAASVLGTIWGQKAVKGVYLSNRQGSTIGFSALGAGVVGIGLAALFETGSPGLAIGLPSAMALATQQILFNKYKRENRSRDLSFGADRDLPYRLSFDLTPENYLINRRIPATGYLHGTTPHVSNPLATVRLSF</sequence>
<proteinExistence type="predicted"/>
<accession>A0ABS9BRM8</accession>